<feature type="region of interest" description="Disordered" evidence="1">
    <location>
        <begin position="330"/>
        <end position="350"/>
    </location>
</feature>
<dbReference type="Pfam" id="PF14309">
    <property type="entry name" value="DUF4378"/>
    <property type="match status" value="1"/>
</dbReference>
<organism evidence="3 4">
    <name type="scientific">Eleusine coracana subsp. coracana</name>
    <dbReference type="NCBI Taxonomy" id="191504"/>
    <lineage>
        <taxon>Eukaryota</taxon>
        <taxon>Viridiplantae</taxon>
        <taxon>Streptophyta</taxon>
        <taxon>Embryophyta</taxon>
        <taxon>Tracheophyta</taxon>
        <taxon>Spermatophyta</taxon>
        <taxon>Magnoliopsida</taxon>
        <taxon>Liliopsida</taxon>
        <taxon>Poales</taxon>
        <taxon>Poaceae</taxon>
        <taxon>PACMAD clade</taxon>
        <taxon>Chloridoideae</taxon>
        <taxon>Cynodonteae</taxon>
        <taxon>Eleusininae</taxon>
        <taxon>Eleusine</taxon>
    </lineage>
</organism>
<reference evidence="3" key="1">
    <citation type="journal article" date="2018" name="DNA Res.">
        <title>Multiple hybrid de novo genome assembly of finger millet, an orphan allotetraploid crop.</title>
        <authorList>
            <person name="Hatakeyama M."/>
            <person name="Aluri S."/>
            <person name="Balachadran M.T."/>
            <person name="Sivarajan S.R."/>
            <person name="Patrignani A."/>
            <person name="Gruter S."/>
            <person name="Poveda L."/>
            <person name="Shimizu-Inatsugi R."/>
            <person name="Baeten J."/>
            <person name="Francoijs K.J."/>
            <person name="Nataraja K.N."/>
            <person name="Reddy Y.A.N."/>
            <person name="Phadnis S."/>
            <person name="Ravikumar R.L."/>
            <person name="Schlapbach R."/>
            <person name="Sreeman S.M."/>
            <person name="Shimizu K.K."/>
        </authorList>
    </citation>
    <scope>NUCLEOTIDE SEQUENCE</scope>
</reference>
<sequence>MAEAATARARATDTGAVARARAAETSAVARARAAEVGSRREVGTAAQEAVARRRVALVSSLVAAPVSSSSLVVTPGSSSSLAAAAPVAEKFNAGGPEPLLCSALVFFLLLLLPNPADAIKKRGEKSVSAPLSPFYARARAAAARDPAAWGRIALRRADGFKSAVVRGCGDSWFLPLCSTCVQEVQIRVVTGEEETLPQDDIVIFTLRRLFIRQGFKMEQISEASSDHLSTSDLLYSESSQRYSTSDSNFRRSNKSSSKMRRQYEESASGSKTLAEMFALSDSGRLKLNSFSPAEMRHSKFDLHSDEDMVRHCADSKASAFDLQLARKQKRKRKDNHQLHDEPEVTMSSDDEDHCESLEAFQVEEDRDFSYLLDILIGSGILIADWQLLCKSWYSPGCPVGPHVFDRLEKKYNKLSTWSKPERRLLFDLVNSILSEVLAPCIDVHPWVPSRSQCAPLWGPEGPVEKVWQTMVRQREEVFTGHPDEMVLDATWPDIGDDVGMVGKQIARMLHGDLLEEIIVEFFS</sequence>
<feature type="compositionally biased region" description="Basic residues" evidence="1">
    <location>
        <begin position="251"/>
        <end position="260"/>
    </location>
</feature>
<accession>A0AAV5CC98</accession>
<feature type="region of interest" description="Disordered" evidence="1">
    <location>
        <begin position="243"/>
        <end position="267"/>
    </location>
</feature>
<proteinExistence type="predicted"/>
<dbReference type="EMBL" id="BQKI01000005">
    <property type="protein sequence ID" value="GJM95719.1"/>
    <property type="molecule type" value="Genomic_DNA"/>
</dbReference>
<evidence type="ECO:0000256" key="1">
    <source>
        <dbReference type="SAM" id="MobiDB-lite"/>
    </source>
</evidence>
<reference evidence="3" key="2">
    <citation type="submission" date="2021-12" db="EMBL/GenBank/DDBJ databases">
        <title>Resequencing data analysis of finger millet.</title>
        <authorList>
            <person name="Hatakeyama M."/>
            <person name="Aluri S."/>
            <person name="Balachadran M.T."/>
            <person name="Sivarajan S.R."/>
            <person name="Poveda L."/>
            <person name="Shimizu-Inatsugi R."/>
            <person name="Schlapbach R."/>
            <person name="Sreeman S.M."/>
            <person name="Shimizu K.K."/>
        </authorList>
    </citation>
    <scope>NUCLEOTIDE SEQUENCE</scope>
</reference>
<gene>
    <name evidence="3" type="primary">ga12496</name>
    <name evidence="3" type="ORF">PR202_ga12496</name>
</gene>
<evidence type="ECO:0000313" key="3">
    <source>
        <dbReference type="EMBL" id="GJM95719.1"/>
    </source>
</evidence>
<comment type="caution">
    <text evidence="3">The sequence shown here is derived from an EMBL/GenBank/DDBJ whole genome shotgun (WGS) entry which is preliminary data.</text>
</comment>
<evidence type="ECO:0000313" key="4">
    <source>
        <dbReference type="Proteomes" id="UP001054889"/>
    </source>
</evidence>
<dbReference type="Proteomes" id="UP001054889">
    <property type="component" value="Unassembled WGS sequence"/>
</dbReference>
<dbReference type="InterPro" id="IPR025486">
    <property type="entry name" value="DUF4378"/>
</dbReference>
<protein>
    <recommendedName>
        <fullName evidence="2">DUF4378 domain-containing protein</fullName>
    </recommendedName>
</protein>
<dbReference type="AlphaFoldDB" id="A0AAV5CC98"/>
<feature type="domain" description="DUF4378" evidence="2">
    <location>
        <begin position="367"/>
        <end position="516"/>
    </location>
</feature>
<keyword evidence="4" id="KW-1185">Reference proteome</keyword>
<evidence type="ECO:0000259" key="2">
    <source>
        <dbReference type="Pfam" id="PF14309"/>
    </source>
</evidence>
<dbReference type="PANTHER" id="PTHR46836">
    <property type="entry name" value="AFADIN"/>
    <property type="match status" value="1"/>
</dbReference>
<dbReference type="PANTHER" id="PTHR46836:SF6">
    <property type="entry name" value="EXPRESSED PROTEIN"/>
    <property type="match status" value="1"/>
</dbReference>
<name>A0AAV5CC98_ELECO</name>